<sequence>MLVERSQIPPEGLDLEVREEPCWEGVEGLWLSLAPVEASLHLERDVTGILASGTFSTTAIIQCSRCSEPVSVPISDSFTILYAEAGEAFDDEEVELSAAEMDVDVMQDQRLDVTKLLRENVLLNVPLQPLCRVDCRGLCPHCGINLNENTCECRVQEGDPRLLPLQQLL</sequence>
<reference evidence="1 2" key="1">
    <citation type="submission" date="2019-07" db="EMBL/GenBank/DDBJ databases">
        <authorList>
            <person name="Cremers G."/>
        </authorList>
    </citation>
    <scope>NUCLEOTIDE SEQUENCE [LARGE SCALE GENOMIC DNA]</scope>
</reference>
<evidence type="ECO:0000313" key="1">
    <source>
        <dbReference type="EMBL" id="VUZ84335.1"/>
    </source>
</evidence>
<dbReference type="PANTHER" id="PTHR34374">
    <property type="entry name" value="LARGE RIBOSOMAL RNA SUBUNIT ACCUMULATION PROTEIN YCED HOMOLOG 1, CHLOROPLASTIC"/>
    <property type="match status" value="1"/>
</dbReference>
<dbReference type="Proteomes" id="UP000334340">
    <property type="component" value="Unassembled WGS sequence"/>
</dbReference>
<dbReference type="AlphaFoldDB" id="A0A564ZGA8"/>
<dbReference type="EMBL" id="CABIKM010000011">
    <property type="protein sequence ID" value="VUZ84335.1"/>
    <property type="molecule type" value="Genomic_DNA"/>
</dbReference>
<gene>
    <name evidence="1" type="ORF">MELA_00706</name>
</gene>
<evidence type="ECO:0000313" key="2">
    <source>
        <dbReference type="Proteomes" id="UP000334340"/>
    </source>
</evidence>
<organism evidence="1 2">
    <name type="scientific">Candidatus Methylomirabilis lanthanidiphila</name>
    <dbReference type="NCBI Taxonomy" id="2211376"/>
    <lineage>
        <taxon>Bacteria</taxon>
        <taxon>Candidatus Methylomirabilota</taxon>
        <taxon>Candidatus Methylomirabilia</taxon>
        <taxon>Candidatus Methylomirabilales</taxon>
        <taxon>Candidatus Methylomirabilaceae</taxon>
        <taxon>Candidatus Methylomirabilis</taxon>
    </lineage>
</organism>
<dbReference type="Pfam" id="PF02620">
    <property type="entry name" value="YceD"/>
    <property type="match status" value="1"/>
</dbReference>
<protein>
    <recommendedName>
        <fullName evidence="3">DUF177 domain-containing protein</fullName>
    </recommendedName>
</protein>
<proteinExistence type="predicted"/>
<name>A0A564ZGA8_9BACT</name>
<accession>A0A564ZGA8</accession>
<dbReference type="InterPro" id="IPR003772">
    <property type="entry name" value="YceD"/>
</dbReference>
<evidence type="ECO:0008006" key="3">
    <source>
        <dbReference type="Google" id="ProtNLM"/>
    </source>
</evidence>
<dbReference type="PANTHER" id="PTHR34374:SF1">
    <property type="entry name" value="LARGE RIBOSOMAL RNA SUBUNIT ACCUMULATION PROTEIN YCED HOMOLOG 1, CHLOROPLASTIC"/>
    <property type="match status" value="1"/>
</dbReference>
<keyword evidence="2" id="KW-1185">Reference proteome</keyword>